<dbReference type="GeneID" id="39593198"/>
<reference evidence="2 3" key="1">
    <citation type="submission" date="2018-11" db="EMBL/GenBank/DDBJ databases">
        <title>Genome sequence of Apiotrichum porosum DSM 27194.</title>
        <authorList>
            <person name="Aliyu H."/>
            <person name="Gorte O."/>
            <person name="Ochsenreither K."/>
        </authorList>
    </citation>
    <scope>NUCLEOTIDE SEQUENCE [LARGE SCALE GENOMIC DNA]</scope>
    <source>
        <strain evidence="2 3">DSM 27194</strain>
    </source>
</reference>
<organism evidence="2 3">
    <name type="scientific">Apiotrichum porosum</name>
    <dbReference type="NCBI Taxonomy" id="105984"/>
    <lineage>
        <taxon>Eukaryota</taxon>
        <taxon>Fungi</taxon>
        <taxon>Dikarya</taxon>
        <taxon>Basidiomycota</taxon>
        <taxon>Agaricomycotina</taxon>
        <taxon>Tremellomycetes</taxon>
        <taxon>Trichosporonales</taxon>
        <taxon>Trichosporonaceae</taxon>
        <taxon>Apiotrichum</taxon>
    </lineage>
</organism>
<evidence type="ECO:0000256" key="1">
    <source>
        <dbReference type="SAM" id="MobiDB-lite"/>
    </source>
</evidence>
<feature type="region of interest" description="Disordered" evidence="1">
    <location>
        <begin position="1"/>
        <end position="102"/>
    </location>
</feature>
<dbReference type="EMBL" id="RSCE01000007">
    <property type="protein sequence ID" value="RSH81218.1"/>
    <property type="molecule type" value="Genomic_DNA"/>
</dbReference>
<feature type="compositionally biased region" description="Basic and acidic residues" evidence="1">
    <location>
        <begin position="37"/>
        <end position="48"/>
    </location>
</feature>
<comment type="caution">
    <text evidence="2">The sequence shown here is derived from an EMBL/GenBank/DDBJ whole genome shotgun (WGS) entry which is preliminary data.</text>
</comment>
<feature type="compositionally biased region" description="Basic and acidic residues" evidence="1">
    <location>
        <begin position="77"/>
        <end position="91"/>
    </location>
</feature>
<evidence type="ECO:0000313" key="2">
    <source>
        <dbReference type="EMBL" id="RSH81218.1"/>
    </source>
</evidence>
<dbReference type="AlphaFoldDB" id="A0A427XQY4"/>
<feature type="compositionally biased region" description="Polar residues" evidence="1">
    <location>
        <begin position="55"/>
        <end position="69"/>
    </location>
</feature>
<feature type="compositionally biased region" description="Polar residues" evidence="1">
    <location>
        <begin position="1"/>
        <end position="10"/>
    </location>
</feature>
<sequence>MGSSHSTLSCTRGGALADLADRPGQRRDSAGTVSAMGEDKDRKPHACADDGPTVDPTSRPRTSTATHSDSGFDDEKDPTARHSDDASDRPRPPSIAISDTASYWAESERTLTNKRRDSKYSIATTTPAKPFTVSRLVAQLEEEEAEPSDHPKGKDKGKRPSAAHTRYLESGHGRTVDGGARAAGAAGVAGADVAALADLAERQRLMREENYLWLVDCVGAQCVRQCTRLQTSGGGRGSWLGMGTRADEWRDLLDHMASLREDERREKREWKWALDRLRLNLAGTMRDCVLCALPGTFDEDDIVVAVADADETTVASLEHIENGAHFIQHIKDARARVAGRPEAEYTRASLRQWLDVHVPQVNKDQADPTVAVDVAAHLATQPAKKAPQAEWGALMDTIRDSLERRFADCVVCLFASPRSEDVDDMLLAVVSDPTTVNKMERGPSAAHYARHVSDARQRVAQREAGDGDAPPGVERARVVRRQWISARLAHDKNGQKKGERRRTGFSEEAEQLDAAWWDDFMGGPLDAAVVERWLSKQ</sequence>
<keyword evidence="3" id="KW-1185">Reference proteome</keyword>
<gene>
    <name evidence="2" type="ORF">EHS24_008655</name>
</gene>
<name>A0A427XQY4_9TREE</name>
<feature type="compositionally biased region" description="Basic and acidic residues" evidence="1">
    <location>
        <begin position="19"/>
        <end position="29"/>
    </location>
</feature>
<accession>A0A427XQY4</accession>
<protein>
    <submittedName>
        <fullName evidence="2">Uncharacterized protein</fullName>
    </submittedName>
</protein>
<dbReference type="Proteomes" id="UP000279236">
    <property type="component" value="Unassembled WGS sequence"/>
</dbReference>
<dbReference type="RefSeq" id="XP_028475937.1">
    <property type="nucleotide sequence ID" value="XM_028623963.1"/>
</dbReference>
<feature type="region of interest" description="Disordered" evidence="1">
    <location>
        <begin position="141"/>
        <end position="162"/>
    </location>
</feature>
<proteinExistence type="predicted"/>
<evidence type="ECO:0000313" key="3">
    <source>
        <dbReference type="Proteomes" id="UP000279236"/>
    </source>
</evidence>